<evidence type="ECO:0000313" key="3">
    <source>
        <dbReference type="EMBL" id="VEU37895.1"/>
    </source>
</evidence>
<dbReference type="InterPro" id="IPR013024">
    <property type="entry name" value="GGCT-like"/>
</dbReference>
<protein>
    <recommendedName>
        <fullName evidence="1">glutathione-specific gamma-glutamylcyclotransferase</fullName>
        <ecNumber evidence="1">4.3.2.7</ecNumber>
    </recommendedName>
</protein>
<dbReference type="OrthoDB" id="1933483at2759"/>
<reference evidence="3 4" key="1">
    <citation type="submission" date="2019-01" db="EMBL/GenBank/DDBJ databases">
        <authorList>
            <person name="Ferrante I. M."/>
        </authorList>
    </citation>
    <scope>NUCLEOTIDE SEQUENCE [LARGE SCALE GENOMIC DNA]</scope>
    <source>
        <strain evidence="3 4">B856</strain>
    </source>
</reference>
<dbReference type="GO" id="GO:0005737">
    <property type="term" value="C:cytoplasm"/>
    <property type="evidence" value="ECO:0007669"/>
    <property type="project" value="TreeGrafter"/>
</dbReference>
<dbReference type="Pfam" id="PF04752">
    <property type="entry name" value="ChaC"/>
    <property type="match status" value="1"/>
</dbReference>
<dbReference type="AlphaFoldDB" id="A0A448Z792"/>
<dbReference type="PANTHER" id="PTHR12192:SF2">
    <property type="entry name" value="GLUTATHIONE-SPECIFIC GAMMA-GLUTAMYLCYCLOTRANSFERASE 2"/>
    <property type="match status" value="1"/>
</dbReference>
<dbReference type="EC" id="4.3.2.7" evidence="1"/>
<name>A0A448Z792_9STRA</name>
<keyword evidence="4" id="KW-1185">Reference proteome</keyword>
<dbReference type="GO" id="GO:0061928">
    <property type="term" value="F:glutathione specific gamma-glutamylcyclotransferase activity"/>
    <property type="evidence" value="ECO:0007669"/>
    <property type="project" value="UniProtKB-EC"/>
</dbReference>
<organism evidence="3 4">
    <name type="scientific">Pseudo-nitzschia multistriata</name>
    <dbReference type="NCBI Taxonomy" id="183589"/>
    <lineage>
        <taxon>Eukaryota</taxon>
        <taxon>Sar</taxon>
        <taxon>Stramenopiles</taxon>
        <taxon>Ochrophyta</taxon>
        <taxon>Bacillariophyta</taxon>
        <taxon>Bacillariophyceae</taxon>
        <taxon>Bacillariophycidae</taxon>
        <taxon>Bacillariales</taxon>
        <taxon>Bacillariaceae</taxon>
        <taxon>Pseudo-nitzschia</taxon>
    </lineage>
</organism>
<proteinExistence type="predicted"/>
<dbReference type="CDD" id="cd06661">
    <property type="entry name" value="GGCT_like"/>
    <property type="match status" value="1"/>
</dbReference>
<keyword evidence="2" id="KW-0456">Lyase</keyword>
<dbReference type="Proteomes" id="UP000291116">
    <property type="component" value="Unassembled WGS sequence"/>
</dbReference>
<evidence type="ECO:0000256" key="2">
    <source>
        <dbReference type="ARBA" id="ARBA00023239"/>
    </source>
</evidence>
<accession>A0A448Z792</accession>
<dbReference type="GO" id="GO:0006751">
    <property type="term" value="P:glutathione catabolic process"/>
    <property type="evidence" value="ECO:0007669"/>
    <property type="project" value="InterPro"/>
</dbReference>
<dbReference type="PANTHER" id="PTHR12192">
    <property type="entry name" value="CATION TRANSPORT PROTEIN CHAC-RELATED"/>
    <property type="match status" value="1"/>
</dbReference>
<sequence>MGNPKSPNSISIGGNEGPKWCEASQIYIGGVPENEEVQKLIEESNGSVKIFGYGSLCWNPGADGGLSKASQTLGRVKGYKRVWSQRSTDHRGTVQFPGIVCTLLTKDEYHSVVESVAKGSGSDEGALSPIDGTHDNETKDYAESMVTEGLIFSVPPELVQETLAELDFREKGGYARDVCEVVEEGSDKTYRANHVCLRRPEWPQ</sequence>
<evidence type="ECO:0000256" key="1">
    <source>
        <dbReference type="ARBA" id="ARBA00012344"/>
    </source>
</evidence>
<evidence type="ECO:0000313" key="4">
    <source>
        <dbReference type="Proteomes" id="UP000291116"/>
    </source>
</evidence>
<dbReference type="InterPro" id="IPR006840">
    <property type="entry name" value="ChaC"/>
</dbReference>
<gene>
    <name evidence="3" type="ORF">PSNMU_V1.4_AUG-EV-PASAV3_0047070</name>
</gene>
<dbReference type="EMBL" id="CAACVS010000147">
    <property type="protein sequence ID" value="VEU37895.1"/>
    <property type="molecule type" value="Genomic_DNA"/>
</dbReference>